<reference evidence="2 3" key="1">
    <citation type="submission" date="2018-02" db="EMBL/GenBank/DDBJ databases">
        <title>Genomic Encyclopedia of Archaeal and Bacterial Type Strains, Phase II (KMG-II): from individual species to whole genera.</title>
        <authorList>
            <person name="Goeker M."/>
        </authorList>
    </citation>
    <scope>NUCLEOTIDE SEQUENCE [LARGE SCALE GENOMIC DNA]</scope>
    <source>
        <strain evidence="2 3">YU 961-1</strain>
    </source>
</reference>
<protein>
    <submittedName>
        <fullName evidence="2">Uncharacterized protein (DUF427 family)</fullName>
    </submittedName>
</protein>
<dbReference type="InterPro" id="IPR007361">
    <property type="entry name" value="DUF427"/>
</dbReference>
<evidence type="ECO:0000313" key="3">
    <source>
        <dbReference type="Proteomes" id="UP000239203"/>
    </source>
</evidence>
<dbReference type="Pfam" id="PF04248">
    <property type="entry name" value="NTP_transf_9"/>
    <property type="match status" value="1"/>
</dbReference>
<name>A0A2S6H0K2_9PSEU</name>
<feature type="domain" description="DUF427" evidence="1">
    <location>
        <begin position="99"/>
        <end position="191"/>
    </location>
</feature>
<gene>
    <name evidence="2" type="ORF">CLV40_101195</name>
</gene>
<dbReference type="Gene3D" id="2.170.150.40">
    <property type="entry name" value="Domain of unknown function (DUF427)"/>
    <property type="match status" value="2"/>
</dbReference>
<dbReference type="InterPro" id="IPR038694">
    <property type="entry name" value="DUF427_sf"/>
</dbReference>
<dbReference type="Proteomes" id="UP000239203">
    <property type="component" value="Unassembled WGS sequence"/>
</dbReference>
<keyword evidence="3" id="KW-1185">Reference proteome</keyword>
<evidence type="ECO:0000313" key="2">
    <source>
        <dbReference type="EMBL" id="PPK71009.1"/>
    </source>
</evidence>
<organism evidence="2 3">
    <name type="scientific">Actinokineospora auranticolor</name>
    <dbReference type="NCBI Taxonomy" id="155976"/>
    <lineage>
        <taxon>Bacteria</taxon>
        <taxon>Bacillati</taxon>
        <taxon>Actinomycetota</taxon>
        <taxon>Actinomycetes</taxon>
        <taxon>Pseudonocardiales</taxon>
        <taxon>Pseudonocardiaceae</taxon>
        <taxon>Actinokineospora</taxon>
    </lineage>
</organism>
<dbReference type="PANTHER" id="PTHR34310:SF9">
    <property type="entry name" value="BLR5716 PROTEIN"/>
    <property type="match status" value="1"/>
</dbReference>
<dbReference type="PANTHER" id="PTHR34310">
    <property type="entry name" value="DUF427 DOMAIN PROTEIN (AFU_ORTHOLOGUE AFUA_3G02220)"/>
    <property type="match status" value="1"/>
</dbReference>
<evidence type="ECO:0000259" key="1">
    <source>
        <dbReference type="Pfam" id="PF04248"/>
    </source>
</evidence>
<accession>A0A2S6H0K2</accession>
<proteinExistence type="predicted"/>
<dbReference type="EMBL" id="PTIX01000001">
    <property type="protein sequence ID" value="PPK71009.1"/>
    <property type="molecule type" value="Genomic_DNA"/>
</dbReference>
<dbReference type="AlphaFoldDB" id="A0A2S6H0K2"/>
<sequence length="204" mass="22599">MERSPKHVRATLGGAYVVDSAEVRLVWVDRPYPAYWFPDADVRADLLPAGAVRTSPGLPGLVGVDWGAVDQWYEEDEPVYVHARDPCTRVDVLASSRHVVVELDGVRLAESGQPRVLFETGLPPRFYLPARDARLDLLRPSATTTMCPYKGTATYLDAVVNGVTHRDLVWCYPAPFAESQKIAGLLCFYPDRARLVVDGIDQST</sequence>
<comment type="caution">
    <text evidence="2">The sequence shown here is derived from an EMBL/GenBank/DDBJ whole genome shotgun (WGS) entry which is preliminary data.</text>
</comment>